<reference evidence="1" key="1">
    <citation type="submission" date="2021-03" db="EMBL/GenBank/DDBJ databases">
        <title>Antimicrobial resistance genes in bacteria isolated from Japanese honey, and their potential for conferring macrolide and lincosamide resistance in the American foulbrood pathogen Paenibacillus larvae.</title>
        <authorList>
            <person name="Okamoto M."/>
            <person name="Kumagai M."/>
            <person name="Kanamori H."/>
            <person name="Takamatsu D."/>
        </authorList>
    </citation>
    <scope>NUCLEOTIDE SEQUENCE</scope>
    <source>
        <strain evidence="1">J41TS4</strain>
    </source>
</reference>
<name>A0A919Y0V6_9BACL</name>
<proteinExistence type="predicted"/>
<evidence type="ECO:0000313" key="1">
    <source>
        <dbReference type="EMBL" id="GIO42846.1"/>
    </source>
</evidence>
<protein>
    <submittedName>
        <fullName evidence="1">Uncharacterized protein</fullName>
    </submittedName>
</protein>
<dbReference type="AlphaFoldDB" id="A0A919Y0V6"/>
<evidence type="ECO:0000313" key="2">
    <source>
        <dbReference type="Proteomes" id="UP000678895"/>
    </source>
</evidence>
<dbReference type="EMBL" id="BORS01000008">
    <property type="protein sequence ID" value="GIO42846.1"/>
    <property type="molecule type" value="Genomic_DNA"/>
</dbReference>
<comment type="caution">
    <text evidence="1">The sequence shown here is derived from an EMBL/GenBank/DDBJ whole genome shotgun (WGS) entry which is preliminary data.</text>
</comment>
<gene>
    <name evidence="1" type="ORF">J41TS4_26040</name>
</gene>
<dbReference type="RefSeq" id="WP_301627591.1">
    <property type="nucleotide sequence ID" value="NZ_BORS01000008.1"/>
</dbReference>
<keyword evidence="2" id="KW-1185">Reference proteome</keyword>
<sequence length="180" mass="20050">MDKKWLIRSLLFAFSTVMLCAWLIGPGGALPKGGALSAASVVAPASSLVLTDENLVDGLASLELSVRIAKVDLNGQILSIDLRVAEEQFDKQQLYQSMAEVISFAMEDTSNIDQLLLRLIAEDQWLGTRYLLLAADVRRGAWPVQALEELRNSGQEELSPSLIRWFRITATHLWKEHIPY</sequence>
<organism evidence="1 2">
    <name type="scientific">Paenibacillus apis</name>
    <dbReference type="NCBI Taxonomy" id="1792174"/>
    <lineage>
        <taxon>Bacteria</taxon>
        <taxon>Bacillati</taxon>
        <taxon>Bacillota</taxon>
        <taxon>Bacilli</taxon>
        <taxon>Bacillales</taxon>
        <taxon>Paenibacillaceae</taxon>
        <taxon>Paenibacillus</taxon>
    </lineage>
</organism>
<dbReference type="Proteomes" id="UP000678895">
    <property type="component" value="Unassembled WGS sequence"/>
</dbReference>
<accession>A0A919Y0V6</accession>